<dbReference type="Proteomes" id="UP000224953">
    <property type="component" value="Genome"/>
</dbReference>
<dbReference type="Proteomes" id="UP000223981">
    <property type="component" value="Segment"/>
</dbReference>
<name>A0A1D7SIQ9_9CAUD</name>
<dbReference type="Proteomes" id="UP000225271">
    <property type="component" value="Segment"/>
</dbReference>
<proteinExistence type="predicted"/>
<evidence type="ECO:0000313" key="11">
    <source>
        <dbReference type="Proteomes" id="UP000223576"/>
    </source>
</evidence>
<dbReference type="Proteomes" id="UP000226173">
    <property type="component" value="Segment"/>
</dbReference>
<dbReference type="Proteomes" id="UP000225808">
    <property type="component" value="Segment"/>
</dbReference>
<organism evidence="3">
    <name type="scientific">Cyanophage S-RIM14</name>
    <dbReference type="NCBI Taxonomy" id="1278423"/>
    <lineage>
        <taxon>Viruses</taxon>
        <taxon>Duplodnaviria</taxon>
        <taxon>Heunggongvirae</taxon>
        <taxon>Uroviricota</taxon>
        <taxon>Caudoviricetes</taxon>
        <taxon>Pantevenvirales</taxon>
        <taxon>Kyanoviridae</taxon>
        <taxon>Ahtivirus</taxon>
        <taxon>Ahtivirus sagseatwo</taxon>
    </lineage>
</organism>
<dbReference type="EMBL" id="KX349303">
    <property type="protein sequence ID" value="AOO14276.1"/>
    <property type="molecule type" value="Genomic_DNA"/>
</dbReference>
<evidence type="ECO:0000313" key="10">
    <source>
        <dbReference type="Proteomes" id="UP000223288"/>
    </source>
</evidence>
<dbReference type="EMBL" id="KX349301">
    <property type="protein sequence ID" value="AOO13841.1"/>
    <property type="molecule type" value="Genomic_DNA"/>
</dbReference>
<dbReference type="EMBL" id="KX349302">
    <property type="protein sequence ID" value="AOO14057.1"/>
    <property type="molecule type" value="Genomic_DNA"/>
</dbReference>
<sequence>MDNAIREERRDGRTMVLETLIRFENFLDPRMYACADYLVSAGLYTESSHIIQGWNEWKDENPTDNPQVNNRL</sequence>
<evidence type="ECO:0000313" key="1">
    <source>
        <dbReference type="EMBL" id="AOO13193.1"/>
    </source>
</evidence>
<dbReference type="EMBL" id="KX349305">
    <property type="protein sequence ID" value="AOO14709.1"/>
    <property type="molecule type" value="Genomic_DNA"/>
</dbReference>
<dbReference type="EMBL" id="KX349298">
    <property type="protein sequence ID" value="AOO13193.1"/>
    <property type="molecule type" value="Genomic_DNA"/>
</dbReference>
<evidence type="ECO:0000313" key="7">
    <source>
        <dbReference type="EMBL" id="AOO14493.1"/>
    </source>
</evidence>
<evidence type="ECO:0000313" key="4">
    <source>
        <dbReference type="EMBL" id="AOO13841.1"/>
    </source>
</evidence>
<evidence type="ECO:0000313" key="6">
    <source>
        <dbReference type="EMBL" id="AOO14276.1"/>
    </source>
</evidence>
<evidence type="ECO:0000313" key="8">
    <source>
        <dbReference type="EMBL" id="AOO14709.1"/>
    </source>
</evidence>
<evidence type="ECO:0000313" key="3">
    <source>
        <dbReference type="EMBL" id="AOO13625.1"/>
    </source>
</evidence>
<dbReference type="EMBL" id="KX349299">
    <property type="protein sequence ID" value="AOO13409.1"/>
    <property type="molecule type" value="Genomic_DNA"/>
</dbReference>
<gene>
    <name evidence="1" type="ORF">LIS021110_079</name>
    <name evidence="2" type="ORF">LIS110610_079</name>
    <name evidence="3" type="ORF">Np111211_079</name>
    <name evidence="4" type="ORF">Np450711_079</name>
    <name evidence="5" type="ORF">RW030110_079</name>
    <name evidence="6" type="ORF">Sn110110_082</name>
    <name evidence="7" type="ORF">Sn180910_079</name>
    <name evidence="8" type="ORF">Sn230910_079</name>
    <name evidence="9" type="ORF">W1230910_079</name>
</gene>
<dbReference type="Proteomes" id="UP000223288">
    <property type="component" value="Segment"/>
</dbReference>
<protein>
    <submittedName>
        <fullName evidence="3">Uncharacterized protein</fullName>
    </submittedName>
</protein>
<dbReference type="EMBL" id="KX349300">
    <property type="protein sequence ID" value="AOO13625.1"/>
    <property type="molecule type" value="Genomic_DNA"/>
</dbReference>
<evidence type="ECO:0000313" key="2">
    <source>
        <dbReference type="EMBL" id="AOO13409.1"/>
    </source>
</evidence>
<dbReference type="Proteomes" id="UP000223711">
    <property type="component" value="Segment"/>
</dbReference>
<evidence type="ECO:0000313" key="5">
    <source>
        <dbReference type="EMBL" id="AOO14057.1"/>
    </source>
</evidence>
<dbReference type="EMBL" id="KX349304">
    <property type="protein sequence ID" value="AOO14493.1"/>
    <property type="molecule type" value="Genomic_DNA"/>
</dbReference>
<dbReference type="Proteomes" id="UP000224257">
    <property type="component" value="Segment"/>
</dbReference>
<evidence type="ECO:0000313" key="9">
    <source>
        <dbReference type="EMBL" id="AOO14925.1"/>
    </source>
</evidence>
<reference evidence="10 11" key="1">
    <citation type="journal article" date="2016" name="Environ. Microbiol.">
        <title>Genomic diversification of marine cyanophages into stable ecotypes.</title>
        <authorList>
            <person name="Marston M.F."/>
            <person name="Martiny J.B."/>
        </authorList>
    </citation>
    <scope>NUCLEOTIDE SEQUENCE</scope>
    <source>
        <strain evidence="1">LIS_02_1110</strain>
        <strain evidence="2">LIS_22_0610</strain>
        <strain evidence="3">Np_11_1211</strain>
        <strain evidence="4">Np_45_0711</strain>
        <strain evidence="5">RW_03_0110</strain>
        <strain evidence="6">Sn_11_0110</strain>
        <strain evidence="7">Sn_18_0910</strain>
        <strain evidence="8">Sn_23_0910</strain>
        <strain evidence="9">W1_23_0910</strain>
    </source>
</reference>
<dbReference type="EMBL" id="KX349306">
    <property type="protein sequence ID" value="AOO14925.1"/>
    <property type="molecule type" value="Genomic_DNA"/>
</dbReference>
<dbReference type="Proteomes" id="UP000223576">
    <property type="component" value="Segment"/>
</dbReference>
<accession>A0A1D7SIQ9</accession>